<dbReference type="PROSITE" id="PS51257">
    <property type="entry name" value="PROKAR_LIPOPROTEIN"/>
    <property type="match status" value="1"/>
</dbReference>
<sequence length="351" mass="37795">MIRSTFIFLMAAGIGCVHAAEKVPLAREIKDWIIGCDNTRTCTAISAVQQRDDTGFSTFSVRITREAGPQGALHVGVFSYTKPRGQPTLDDKPLKSQFEPGELKEGDTPEVFALNGKSAQALITELRNGNYLVLPFKEGKSYASLSGMSAALLLMDSVQGRVGTQDALISKGPAPAGSVPQASVAPIAPSWQAPAALTPDKAKEITDAVLVATREAWQEDLNEGVAPKAKAYALGSDQALVIIETGCGAYNCFYTIYQSPLDHPEQARAALIAEVPNLPEREPQGFVEFDPATGELSSQVRAMSMGNCGTALRWRYDGNGFTLTHAAEMIPCMGLDQVYWPVLWRTQASRN</sequence>
<evidence type="ECO:0000313" key="2">
    <source>
        <dbReference type="EMBL" id="SDX48738.1"/>
    </source>
</evidence>
<proteinExistence type="predicted"/>
<dbReference type="EMBL" id="FNOX01000001">
    <property type="protein sequence ID" value="SDX48738.1"/>
    <property type="molecule type" value="Genomic_DNA"/>
</dbReference>
<keyword evidence="1" id="KW-0732">Signal</keyword>
<feature type="chain" id="PRO_5010332656" description="DUF1176 domain-containing protein" evidence="1">
    <location>
        <begin position="20"/>
        <end position="351"/>
    </location>
</feature>
<evidence type="ECO:0008006" key="4">
    <source>
        <dbReference type="Google" id="ProtNLM"/>
    </source>
</evidence>
<accession>A0A1H3C4A9</accession>
<name>A0A1H3C4A9_9PSED</name>
<dbReference type="Proteomes" id="UP000182902">
    <property type="component" value="Unassembled WGS sequence"/>
</dbReference>
<dbReference type="AlphaFoldDB" id="A0A1H3C4A9"/>
<evidence type="ECO:0000256" key="1">
    <source>
        <dbReference type="SAM" id="SignalP"/>
    </source>
</evidence>
<gene>
    <name evidence="2" type="ORF">SAMN05216247_101168</name>
</gene>
<dbReference type="InterPro" id="IPR009560">
    <property type="entry name" value="DUF1176"/>
</dbReference>
<dbReference type="RefSeq" id="WP_069785990.1">
    <property type="nucleotide sequence ID" value="NZ_FNOX01000001.1"/>
</dbReference>
<evidence type="ECO:0000313" key="3">
    <source>
        <dbReference type="Proteomes" id="UP000182902"/>
    </source>
</evidence>
<organism evidence="2 3">
    <name type="scientific">Pseudomonas salomonii</name>
    <dbReference type="NCBI Taxonomy" id="191391"/>
    <lineage>
        <taxon>Bacteria</taxon>
        <taxon>Pseudomonadati</taxon>
        <taxon>Pseudomonadota</taxon>
        <taxon>Gammaproteobacteria</taxon>
        <taxon>Pseudomonadales</taxon>
        <taxon>Pseudomonadaceae</taxon>
        <taxon>Pseudomonas</taxon>
    </lineage>
</organism>
<dbReference type="Pfam" id="PF06674">
    <property type="entry name" value="DUF1176"/>
    <property type="match status" value="1"/>
</dbReference>
<feature type="signal peptide" evidence="1">
    <location>
        <begin position="1"/>
        <end position="19"/>
    </location>
</feature>
<protein>
    <recommendedName>
        <fullName evidence="4">DUF1176 domain-containing protein</fullName>
    </recommendedName>
</protein>
<reference evidence="2 3" key="1">
    <citation type="submission" date="2016-10" db="EMBL/GenBank/DDBJ databases">
        <authorList>
            <person name="de Groot N.N."/>
        </authorList>
    </citation>
    <scope>NUCLEOTIDE SEQUENCE [LARGE SCALE GENOMIC DNA]</scope>
    <source>
        <strain evidence="2 3">ICMP 14252</strain>
    </source>
</reference>